<dbReference type="SUPFAM" id="SSF56300">
    <property type="entry name" value="Metallo-dependent phosphatases"/>
    <property type="match status" value="1"/>
</dbReference>
<evidence type="ECO:0000256" key="1">
    <source>
        <dbReference type="ARBA" id="ARBA00022801"/>
    </source>
</evidence>
<dbReference type="Pfam" id="PF00149">
    <property type="entry name" value="Metallophos"/>
    <property type="match status" value="1"/>
</dbReference>
<dbReference type="OrthoDB" id="348678at2759"/>
<feature type="domain" description="Calcineurin-like phosphoesterase" evidence="5">
    <location>
        <begin position="36"/>
        <end position="288"/>
    </location>
</feature>
<accession>A8PUA4</accession>
<dbReference type="EMBL" id="AAYY01000002">
    <property type="protein sequence ID" value="EDP44834.1"/>
    <property type="molecule type" value="Genomic_DNA"/>
</dbReference>
<comment type="caution">
    <text evidence="6">The sequence shown here is derived from an EMBL/GenBank/DDBJ whole genome shotgun (WGS) entry which is preliminary data.</text>
</comment>
<dbReference type="GO" id="GO:0004309">
    <property type="term" value="F:exopolyphosphatase activity"/>
    <property type="evidence" value="ECO:0007669"/>
    <property type="project" value="TreeGrafter"/>
</dbReference>
<feature type="compositionally biased region" description="Low complexity" evidence="3">
    <location>
        <begin position="470"/>
        <end position="480"/>
    </location>
</feature>
<feature type="chain" id="PRO_5002727872" description="Calcineurin-like phosphoesterase domain-containing protein" evidence="4">
    <location>
        <begin position="20"/>
        <end position="641"/>
    </location>
</feature>
<keyword evidence="2" id="KW-0325">Glycoprotein</keyword>
<dbReference type="PANTHER" id="PTHR10340">
    <property type="entry name" value="SPHINGOMYELIN PHOSPHODIESTERASE"/>
    <property type="match status" value="1"/>
</dbReference>
<dbReference type="CDD" id="cd00842">
    <property type="entry name" value="MPP_ASMase"/>
    <property type="match status" value="1"/>
</dbReference>
<dbReference type="AlphaFoldDB" id="A8PUA4"/>
<dbReference type="OMA" id="LRFQDTI"/>
<protein>
    <recommendedName>
        <fullName evidence="5">Calcineurin-like phosphoesterase domain-containing protein</fullName>
    </recommendedName>
</protein>
<feature type="signal peptide" evidence="4">
    <location>
        <begin position="1"/>
        <end position="19"/>
    </location>
</feature>
<keyword evidence="4" id="KW-0732">Signal</keyword>
<dbReference type="GO" id="GO:0000324">
    <property type="term" value="C:fungal-type vacuole"/>
    <property type="evidence" value="ECO:0007669"/>
    <property type="project" value="TreeGrafter"/>
</dbReference>
<dbReference type="Proteomes" id="UP000008837">
    <property type="component" value="Unassembled WGS sequence"/>
</dbReference>
<dbReference type="InterPro" id="IPR041805">
    <property type="entry name" value="ASMase/PPN1_MPP"/>
</dbReference>
<feature type="compositionally biased region" description="Basic residues" evidence="3">
    <location>
        <begin position="452"/>
        <end position="469"/>
    </location>
</feature>
<dbReference type="RefSeq" id="XP_001732048.1">
    <property type="nucleotide sequence ID" value="XM_001731996.1"/>
</dbReference>
<evidence type="ECO:0000259" key="5">
    <source>
        <dbReference type="Pfam" id="PF00149"/>
    </source>
</evidence>
<dbReference type="GO" id="GO:0008081">
    <property type="term" value="F:phosphoric diester hydrolase activity"/>
    <property type="evidence" value="ECO:0007669"/>
    <property type="project" value="TreeGrafter"/>
</dbReference>
<dbReference type="InParanoid" id="A8PUA4"/>
<dbReference type="InterPro" id="IPR029052">
    <property type="entry name" value="Metallo-depent_PP-like"/>
</dbReference>
<evidence type="ECO:0000256" key="4">
    <source>
        <dbReference type="SAM" id="SignalP"/>
    </source>
</evidence>
<gene>
    <name evidence="6" type="ORF">MGL_0641</name>
</gene>
<dbReference type="GO" id="GO:0006798">
    <property type="term" value="P:polyphosphate catabolic process"/>
    <property type="evidence" value="ECO:0007669"/>
    <property type="project" value="TreeGrafter"/>
</dbReference>
<keyword evidence="7" id="KW-1185">Reference proteome</keyword>
<dbReference type="FunCoup" id="A8PUA4">
    <property type="interactions" value="36"/>
</dbReference>
<evidence type="ECO:0000313" key="7">
    <source>
        <dbReference type="Proteomes" id="UP000008837"/>
    </source>
</evidence>
<dbReference type="GO" id="GO:0005615">
    <property type="term" value="C:extracellular space"/>
    <property type="evidence" value="ECO:0007669"/>
    <property type="project" value="TreeGrafter"/>
</dbReference>
<evidence type="ECO:0000256" key="3">
    <source>
        <dbReference type="SAM" id="MobiDB-lite"/>
    </source>
</evidence>
<evidence type="ECO:0000256" key="2">
    <source>
        <dbReference type="ARBA" id="ARBA00023180"/>
    </source>
</evidence>
<dbReference type="STRING" id="425265.A8PUA4"/>
<dbReference type="KEGG" id="mgl:MGL_0641"/>
<reference evidence="6 7" key="1">
    <citation type="journal article" date="2007" name="Proc. Natl. Acad. Sci. U.S.A.">
        <title>Dandruff-associated Malassezia genomes reveal convergent and divergent virulence traits shared with plant and human fungal pathogens.</title>
        <authorList>
            <person name="Xu J."/>
            <person name="Saunders C.W."/>
            <person name="Hu P."/>
            <person name="Grant R.A."/>
            <person name="Boekhout T."/>
            <person name="Kuramae E.E."/>
            <person name="Kronstad J.W."/>
            <person name="Deangelis Y.M."/>
            <person name="Reeder N.L."/>
            <person name="Johnstone K.R."/>
            <person name="Leland M."/>
            <person name="Fieno A.M."/>
            <person name="Begley W.M."/>
            <person name="Sun Y."/>
            <person name="Lacey M.P."/>
            <person name="Chaudhary T."/>
            <person name="Keough T."/>
            <person name="Chu L."/>
            <person name="Sears R."/>
            <person name="Yuan B."/>
            <person name="Dawson T.L.Jr."/>
        </authorList>
    </citation>
    <scope>NUCLEOTIDE SEQUENCE [LARGE SCALE GENOMIC DNA]</scope>
    <source>
        <strain evidence="7">ATCC MYA-4612 / CBS 7966</strain>
    </source>
</reference>
<proteinExistence type="predicted"/>
<feature type="region of interest" description="Disordered" evidence="3">
    <location>
        <begin position="60"/>
        <end position="81"/>
    </location>
</feature>
<evidence type="ECO:0000313" key="6">
    <source>
        <dbReference type="EMBL" id="EDP44834.1"/>
    </source>
</evidence>
<dbReference type="InterPro" id="IPR004843">
    <property type="entry name" value="Calcineurin-like_PHP"/>
</dbReference>
<feature type="region of interest" description="Disordered" evidence="3">
    <location>
        <begin position="439"/>
        <end position="480"/>
    </location>
</feature>
<organism evidence="6 7">
    <name type="scientific">Malassezia globosa (strain ATCC MYA-4612 / CBS 7966)</name>
    <name type="common">Dandruff-associated fungus</name>
    <dbReference type="NCBI Taxonomy" id="425265"/>
    <lineage>
        <taxon>Eukaryota</taxon>
        <taxon>Fungi</taxon>
        <taxon>Dikarya</taxon>
        <taxon>Basidiomycota</taxon>
        <taxon>Ustilaginomycotina</taxon>
        <taxon>Malasseziomycetes</taxon>
        <taxon>Malasseziales</taxon>
        <taxon>Malasseziaceae</taxon>
        <taxon>Malassezia</taxon>
    </lineage>
</organism>
<dbReference type="GO" id="GO:0000298">
    <property type="term" value="F:endopolyphosphatase activity"/>
    <property type="evidence" value="ECO:0007669"/>
    <property type="project" value="TreeGrafter"/>
</dbReference>
<dbReference type="GeneID" id="5856369"/>
<dbReference type="PANTHER" id="PTHR10340:SF55">
    <property type="entry name" value="ENDOPOLYPHOSPHATASE"/>
    <property type="match status" value="1"/>
</dbReference>
<keyword evidence="1" id="KW-0378">Hydrolase</keyword>
<sequence length="641" mass="73836">MLWSAVVCVFLSALWHAHAKQRPFETPLLEAPLLGRFLHITDMHLDKHYKEHAAVVSQCHRDKPHHSHGGERRSGHWGSQESDCDSPFTLANATFQWLAREWDAEDNRGQSYLPFDFILWTGDSARHDQDVELPREEEEIYALNRYAVSLFESYLPGVPVVPNFGNNDILLHNTMSSGPSKELDEFARIWQQHIPPDQMDVFLRGGYFAKDLIPGRLGVVSLNTLYFYDSNKAVDGCPRRSRSEDSVNADPGTLQLEWLVEQLMDFRRRNMQVHIIGHVPPTAGNYFARCFDVYTELVLRFQDTVIGQHFGHMNLDAFFVQESSLAGSSKRPSNKVPIFFKQIEVDLRYDYESLPGNARTDMQYYGVFYEAPSLVPTYLPALRVWTYNTTMEHSNRPVSTQSVDLDLLLDFVAYDNCSEDDRSLDCALVGEDEHVYDNDDDSANSINMLGGGRRHRRPKRKHRRRHTKLPRYASSSAPSRSNTFLTPLGYSQWTLQLDKANAEYDRVLKAQGAAAASALPLNYTLEYTTYDAPTLWHQFIDLIIDPQETLPPPRHHELPSEHHVPVPKPLLDRHLEDRGLHSPYTCQKDVCRIAKPLKPLTMYGLEDMTLRSVMDLARRLVLDRKMWKTYVNRLYTSIWSE</sequence>
<name>A8PUA4_MALGO</name>
<dbReference type="VEuPathDB" id="FungiDB:MGL_0641"/>